<evidence type="ECO:0000313" key="2">
    <source>
        <dbReference type="EMBL" id="KAF7125763.1"/>
    </source>
</evidence>
<keyword evidence="3" id="KW-1185">Reference proteome</keyword>
<evidence type="ECO:0000313" key="3">
    <source>
        <dbReference type="Proteomes" id="UP000630445"/>
    </source>
</evidence>
<accession>A0A8H6PCS1</accession>
<proteinExistence type="predicted"/>
<dbReference type="EMBL" id="JACBAD010001967">
    <property type="protein sequence ID" value="KAF7125763.1"/>
    <property type="molecule type" value="Genomic_DNA"/>
</dbReference>
<dbReference type="InterPro" id="IPR057962">
    <property type="entry name" value="SPT23_MGA2_DBD"/>
</dbReference>
<dbReference type="Proteomes" id="UP000630445">
    <property type="component" value="Unassembled WGS sequence"/>
</dbReference>
<dbReference type="Pfam" id="PF25603">
    <property type="entry name" value="SPT23_MGA2_DBD"/>
    <property type="match status" value="1"/>
</dbReference>
<organism evidence="2 3">
    <name type="scientific">Aspergillus hiratsukae</name>
    <dbReference type="NCBI Taxonomy" id="1194566"/>
    <lineage>
        <taxon>Eukaryota</taxon>
        <taxon>Fungi</taxon>
        <taxon>Dikarya</taxon>
        <taxon>Ascomycota</taxon>
        <taxon>Pezizomycotina</taxon>
        <taxon>Eurotiomycetes</taxon>
        <taxon>Eurotiomycetidae</taxon>
        <taxon>Eurotiales</taxon>
        <taxon>Aspergillaceae</taxon>
        <taxon>Aspergillus</taxon>
        <taxon>Aspergillus subgen. Fumigati</taxon>
    </lineage>
</organism>
<reference evidence="2" key="1">
    <citation type="submission" date="2020-06" db="EMBL/GenBank/DDBJ databases">
        <title>Draft genome sequences of strains closely related to Aspergillus parafelis and Aspergillus hiratsukae.</title>
        <authorList>
            <person name="Dos Santos R.A.C."/>
            <person name="Rivero-Menendez O."/>
            <person name="Steenwyk J.L."/>
            <person name="Mead M.E."/>
            <person name="Goldman G.H."/>
            <person name="Alastruey-Izquierdo A."/>
            <person name="Rokas A."/>
        </authorList>
    </citation>
    <scope>NUCLEOTIDE SEQUENCE</scope>
    <source>
        <strain evidence="2">CNM-CM5793</strain>
    </source>
</reference>
<evidence type="ECO:0000259" key="1">
    <source>
        <dbReference type="Pfam" id="PF25603"/>
    </source>
</evidence>
<name>A0A8H6PCS1_9EURO</name>
<gene>
    <name evidence="2" type="ORF">CNMCM5793_002056</name>
</gene>
<comment type="caution">
    <text evidence="2">The sequence shown here is derived from an EMBL/GenBank/DDBJ whole genome shotgun (WGS) entry which is preliminary data.</text>
</comment>
<protein>
    <recommendedName>
        <fullName evidence="1">SPT23/MGA2-like DNA-binding domain-containing protein</fullName>
    </recommendedName>
</protein>
<dbReference type="AlphaFoldDB" id="A0A8H6PCS1"/>
<dbReference type="OrthoDB" id="71307at2759"/>
<sequence length="253" mass="28473">MNGASTTNESLASPSGLNLAFPRSSMATQTVQQYTLRIVMAKKKSRVDSGIPTRLVLFPMPQGGSTIRLPSLCMAKLPVKPPPPSTPSAHTLQLYVSVVCWSKIQDKEQLMKAFVRAQRLQEAEALDGGKVKICPRCLRREEKRYKRKSLTEFGNRYFQANKGKRLVLLSTWKTKSWSEFHKDVSTAYVDSPVSSVHVDFSMRITCCCHHHDEKKGFGVIFTVKDHRDNVIAQAITDPITIINKRRSHDISSL</sequence>
<feature type="domain" description="SPT23/MGA2-like DNA-binding" evidence="1">
    <location>
        <begin position="33"/>
        <end position="245"/>
    </location>
</feature>